<evidence type="ECO:0000256" key="1">
    <source>
        <dbReference type="ARBA" id="ARBA00022722"/>
    </source>
</evidence>
<comment type="caution">
    <text evidence="8">The sequence shown here is derived from an EMBL/GenBank/DDBJ whole genome shotgun (WGS) entry which is preliminary data.</text>
</comment>
<evidence type="ECO:0000313" key="8">
    <source>
        <dbReference type="EMBL" id="GGK96802.1"/>
    </source>
</evidence>
<dbReference type="EMBL" id="BMOI01000004">
    <property type="protein sequence ID" value="GGK96802.1"/>
    <property type="molecule type" value="Genomic_DNA"/>
</dbReference>
<evidence type="ECO:0000256" key="4">
    <source>
        <dbReference type="ARBA" id="ARBA00022801"/>
    </source>
</evidence>
<dbReference type="Proteomes" id="UP000746584">
    <property type="component" value="Unassembled WGS sequence"/>
</dbReference>
<dbReference type="Pfam" id="PF03852">
    <property type="entry name" value="Vsr"/>
    <property type="match status" value="1"/>
</dbReference>
<comment type="similarity">
    <text evidence="6">Belongs to the Vsr family.</text>
</comment>
<accession>A0A8H9L098</accession>
<keyword evidence="11" id="KW-1185">Reference proteome</keyword>
<keyword evidence="5" id="KW-0234">DNA repair</keyword>
<dbReference type="EC" id="3.1.-.-" evidence="9"/>
<dbReference type="NCBIfam" id="TIGR00632">
    <property type="entry name" value="vsr"/>
    <property type="match status" value="1"/>
</dbReference>
<keyword evidence="4 9" id="KW-0378">Hydrolase</keyword>
<evidence type="ECO:0000256" key="3">
    <source>
        <dbReference type="ARBA" id="ARBA00022763"/>
    </source>
</evidence>
<dbReference type="GO" id="GO:0004519">
    <property type="term" value="F:endonuclease activity"/>
    <property type="evidence" value="ECO:0007669"/>
    <property type="project" value="UniProtKB-KW"/>
</dbReference>
<evidence type="ECO:0000313" key="9">
    <source>
        <dbReference type="EMBL" id="MBM7801105.1"/>
    </source>
</evidence>
<evidence type="ECO:0000313" key="11">
    <source>
        <dbReference type="Proteomes" id="UP000746584"/>
    </source>
</evidence>
<dbReference type="SUPFAM" id="SSF52980">
    <property type="entry name" value="Restriction endonuclease-like"/>
    <property type="match status" value="1"/>
</dbReference>
<dbReference type="GO" id="GO:0016787">
    <property type="term" value="F:hydrolase activity"/>
    <property type="evidence" value="ECO:0007669"/>
    <property type="project" value="UniProtKB-KW"/>
</dbReference>
<evidence type="ECO:0000256" key="5">
    <source>
        <dbReference type="ARBA" id="ARBA00023204"/>
    </source>
</evidence>
<evidence type="ECO:0000256" key="2">
    <source>
        <dbReference type="ARBA" id="ARBA00022759"/>
    </source>
</evidence>
<organism evidence="8 10">
    <name type="scientific">Curtobacterium luteum</name>
    <dbReference type="NCBI Taxonomy" id="33881"/>
    <lineage>
        <taxon>Bacteria</taxon>
        <taxon>Bacillati</taxon>
        <taxon>Actinomycetota</taxon>
        <taxon>Actinomycetes</taxon>
        <taxon>Micrococcales</taxon>
        <taxon>Microbacteriaceae</taxon>
        <taxon>Curtobacterium</taxon>
    </lineage>
</organism>
<reference evidence="9 11" key="3">
    <citation type="submission" date="2021-01" db="EMBL/GenBank/DDBJ databases">
        <title>Sequencing the genomes of 1000 actinobacteria strains.</title>
        <authorList>
            <person name="Klenk H.-P."/>
        </authorList>
    </citation>
    <scope>NUCLEOTIDE SEQUENCE [LARGE SCALE GENOMIC DNA]</scope>
    <source>
        <strain evidence="9 11">DSM 20542</strain>
    </source>
</reference>
<reference evidence="8" key="1">
    <citation type="journal article" date="2014" name="Int. J. Syst. Evol. Microbiol.">
        <title>Complete genome sequence of Corynebacterium casei LMG S-19264T (=DSM 44701T), isolated from a smear-ripened cheese.</title>
        <authorList>
            <consortium name="US DOE Joint Genome Institute (JGI-PGF)"/>
            <person name="Walter F."/>
            <person name="Albersmeier A."/>
            <person name="Kalinowski J."/>
            <person name="Ruckert C."/>
        </authorList>
    </citation>
    <scope>NUCLEOTIDE SEQUENCE</scope>
    <source>
        <strain evidence="8">JCM 1480</strain>
    </source>
</reference>
<dbReference type="AlphaFoldDB" id="A0A8H9L098"/>
<name>A0A8H9L098_9MICO</name>
<keyword evidence="2 9" id="KW-0255">Endonuclease</keyword>
<dbReference type="RefSeq" id="WP_175329580.1">
    <property type="nucleotide sequence ID" value="NZ_BMOI01000004.1"/>
</dbReference>
<dbReference type="Proteomes" id="UP000648535">
    <property type="component" value="Unassembled WGS sequence"/>
</dbReference>
<dbReference type="Gene3D" id="3.40.960.10">
    <property type="entry name" value="VSR Endonuclease"/>
    <property type="match status" value="1"/>
</dbReference>
<evidence type="ECO:0000313" key="10">
    <source>
        <dbReference type="Proteomes" id="UP000648535"/>
    </source>
</evidence>
<dbReference type="InterPro" id="IPR004603">
    <property type="entry name" value="DNA_mismatch_endonuc_vsr"/>
</dbReference>
<reference evidence="8" key="2">
    <citation type="submission" date="2020-09" db="EMBL/GenBank/DDBJ databases">
        <authorList>
            <person name="Sun Q."/>
            <person name="Ohkuma M."/>
        </authorList>
    </citation>
    <scope>NUCLEOTIDE SEQUENCE</scope>
    <source>
        <strain evidence="8">JCM 1480</strain>
    </source>
</reference>
<dbReference type="InterPro" id="IPR011335">
    <property type="entry name" value="Restrct_endonuc-II-like"/>
</dbReference>
<sequence>MEHWDADDARRRHMARFGRRDTAPEFALRRELHRRGRRFFVDRQVSKQCRVRPDLVFPRARVAVFVDGCFWHYCEEHAHLPKANAELWRRKLLANRRRDAQNEAILVSEGWRVLRFWEHENPSPAADEIEGVLVHRSAVVHQQQPRFHAPRAAPAASRPESERGVPRLGNEWQNGEMMD</sequence>
<dbReference type="GO" id="GO:0006298">
    <property type="term" value="P:mismatch repair"/>
    <property type="evidence" value="ECO:0007669"/>
    <property type="project" value="InterPro"/>
</dbReference>
<keyword evidence="3" id="KW-0227">DNA damage</keyword>
<gene>
    <name evidence="8" type="ORF">GCM10009769_13680</name>
    <name evidence="9" type="ORF">JOE58_000356</name>
</gene>
<keyword evidence="1" id="KW-0540">Nuclease</keyword>
<evidence type="ECO:0000256" key="6">
    <source>
        <dbReference type="ARBA" id="ARBA00029466"/>
    </source>
</evidence>
<dbReference type="EMBL" id="JAFBCG010000001">
    <property type="protein sequence ID" value="MBM7801105.1"/>
    <property type="molecule type" value="Genomic_DNA"/>
</dbReference>
<evidence type="ECO:0000256" key="7">
    <source>
        <dbReference type="SAM" id="MobiDB-lite"/>
    </source>
</evidence>
<protein>
    <submittedName>
        <fullName evidence="9">DNA mismatch endonuclease (Patch repair protein)</fullName>
        <ecNumber evidence="9">3.1.-.-</ecNumber>
    </submittedName>
</protein>
<proteinExistence type="inferred from homology"/>
<feature type="region of interest" description="Disordered" evidence="7">
    <location>
        <begin position="143"/>
        <end position="179"/>
    </location>
</feature>